<protein>
    <recommendedName>
        <fullName evidence="2">CASTOR ACT domain-containing protein</fullName>
    </recommendedName>
</protein>
<evidence type="ECO:0000256" key="1">
    <source>
        <dbReference type="SAM" id="MobiDB-lite"/>
    </source>
</evidence>
<dbReference type="SUPFAM" id="SSF55021">
    <property type="entry name" value="ACT-like"/>
    <property type="match status" value="1"/>
</dbReference>
<feature type="region of interest" description="Disordered" evidence="1">
    <location>
        <begin position="301"/>
        <end position="381"/>
    </location>
</feature>
<reference evidence="3 4" key="1">
    <citation type="submission" date="2024-05" db="EMBL/GenBank/DDBJ databases">
        <title>A draft genome resource for the thread blight pathogen Marasmius tenuissimus strain MS-2.</title>
        <authorList>
            <person name="Yulfo-Soto G.E."/>
            <person name="Baruah I.K."/>
            <person name="Amoako-Attah I."/>
            <person name="Bukari Y."/>
            <person name="Meinhardt L.W."/>
            <person name="Bailey B.A."/>
            <person name="Cohen S.P."/>
        </authorList>
    </citation>
    <scope>NUCLEOTIDE SEQUENCE [LARGE SCALE GENOMIC DNA]</scope>
    <source>
        <strain evidence="3 4">MS-2</strain>
    </source>
</reference>
<feature type="compositionally biased region" description="Polar residues" evidence="1">
    <location>
        <begin position="251"/>
        <end position="262"/>
    </location>
</feature>
<comment type="caution">
    <text evidence="3">The sequence shown here is derived from an EMBL/GenBank/DDBJ whole genome shotgun (WGS) entry which is preliminary data.</text>
</comment>
<evidence type="ECO:0000313" key="4">
    <source>
        <dbReference type="Proteomes" id="UP001437256"/>
    </source>
</evidence>
<dbReference type="Gene3D" id="3.30.2130.10">
    <property type="entry name" value="VC0802-like"/>
    <property type="match status" value="2"/>
</dbReference>
<feature type="compositionally biased region" description="Polar residues" evidence="1">
    <location>
        <begin position="323"/>
        <end position="337"/>
    </location>
</feature>
<feature type="region of interest" description="Disordered" evidence="1">
    <location>
        <begin position="216"/>
        <end position="262"/>
    </location>
</feature>
<sequence length="588" mass="64539">MQTTLQLLPVSLTLISIPRNRVPSLSSQIIRQILQPSPAKFLNISSNEIELSIFAESHTLAEFEEIARKDRQKQRSRSGSFSSRVKGTRTDFMPVEVSYEQWSVLQVDSHSDSLDTSGARVNELSAPLAAAGISILYQSSYLSDFIFVKESRLTETLSLLANAGFDLYAIDENSLSSLTIPMSPPLTPNPVLEAECKSIMDIVPSTPAVTLGSVLTRSRSAPNSGSPSSPRARTPSEPCPRTEASPEYFTRTPNKAKTSSPLSGEVHLLDSDLTCVGLADDSVDYWSSKIIKLVAYPDLIPCPSRDNKANQHETIDRSAVRHSPSTQSQADDQSSPFVSDDEDREDGYFSHSPSLSTSSLLTSLTSPSSRSSTDLSGVPDIQASDKTLPVLSGQRPYSKHLMGFGGPLSPLSPIQTEPEFLSRTPTAAVKAPKLNTMSLSPERFRRAKPETPPPRVPFFSITRTPEGSSLTTDTELLAMLFPAKDRYMVICGGELEAADQRIVEGRDSREDVEESDNDLDQSLGSSMLKCLQLDLRKFGLDKHGLVNRFSRVLEENKINHMYSSTFKTANLLVDKRYAVRAQTLLRAC</sequence>
<evidence type="ECO:0000259" key="2">
    <source>
        <dbReference type="Pfam" id="PF13840"/>
    </source>
</evidence>
<dbReference type="Pfam" id="PF13840">
    <property type="entry name" value="ACT_7"/>
    <property type="match status" value="1"/>
</dbReference>
<proteinExistence type="predicted"/>
<dbReference type="InterPro" id="IPR027795">
    <property type="entry name" value="CASTOR_ACT_dom"/>
</dbReference>
<dbReference type="InterPro" id="IPR045865">
    <property type="entry name" value="ACT-like_dom_sf"/>
</dbReference>
<dbReference type="EMBL" id="JBBXMP010000024">
    <property type="protein sequence ID" value="KAL0067666.1"/>
    <property type="molecule type" value="Genomic_DNA"/>
</dbReference>
<accession>A0ABR3A2W4</accession>
<name>A0ABR3A2W4_9AGAR</name>
<evidence type="ECO:0000313" key="3">
    <source>
        <dbReference type="EMBL" id="KAL0067666.1"/>
    </source>
</evidence>
<organism evidence="3 4">
    <name type="scientific">Marasmius tenuissimus</name>
    <dbReference type="NCBI Taxonomy" id="585030"/>
    <lineage>
        <taxon>Eukaryota</taxon>
        <taxon>Fungi</taxon>
        <taxon>Dikarya</taxon>
        <taxon>Basidiomycota</taxon>
        <taxon>Agaricomycotina</taxon>
        <taxon>Agaricomycetes</taxon>
        <taxon>Agaricomycetidae</taxon>
        <taxon>Agaricales</taxon>
        <taxon>Marasmiineae</taxon>
        <taxon>Marasmiaceae</taxon>
        <taxon>Marasmius</taxon>
    </lineage>
</organism>
<keyword evidence="4" id="KW-1185">Reference proteome</keyword>
<feature type="region of interest" description="Disordered" evidence="1">
    <location>
        <begin position="442"/>
        <end position="467"/>
    </location>
</feature>
<feature type="compositionally biased region" description="Low complexity" evidence="1">
    <location>
        <begin position="350"/>
        <end position="376"/>
    </location>
</feature>
<feature type="compositionally biased region" description="Basic and acidic residues" evidence="1">
    <location>
        <begin position="305"/>
        <end position="319"/>
    </location>
</feature>
<dbReference type="Proteomes" id="UP001437256">
    <property type="component" value="Unassembled WGS sequence"/>
</dbReference>
<gene>
    <name evidence="3" type="ORF">AAF712_005381</name>
</gene>
<dbReference type="PANTHER" id="PTHR31131">
    <property type="entry name" value="CHROMOSOME 1, WHOLE GENOME SHOTGUN SEQUENCE"/>
    <property type="match status" value="1"/>
</dbReference>
<dbReference type="InterPro" id="IPR051719">
    <property type="entry name" value="CASTOR_mTORC1"/>
</dbReference>
<feature type="domain" description="CASTOR ACT" evidence="2">
    <location>
        <begin position="98"/>
        <end position="160"/>
    </location>
</feature>
<feature type="compositionally biased region" description="Low complexity" evidence="1">
    <location>
        <begin position="217"/>
        <end position="233"/>
    </location>
</feature>
<dbReference type="PANTHER" id="PTHR31131:SF6">
    <property type="entry name" value="CASTOR ACT DOMAIN-CONTAINING PROTEIN"/>
    <property type="match status" value="1"/>
</dbReference>